<dbReference type="KEGG" id="saca:FFV09_01820"/>
<evidence type="ECO:0000313" key="2">
    <source>
        <dbReference type="EMBL" id="QDH19710.1"/>
    </source>
</evidence>
<dbReference type="AlphaFoldDB" id="A0A4Y6USH0"/>
<keyword evidence="1" id="KW-0472">Membrane</keyword>
<dbReference type="EMBL" id="CP041217">
    <property type="protein sequence ID" value="QDH19710.1"/>
    <property type="molecule type" value="Genomic_DNA"/>
</dbReference>
<dbReference type="RefSeq" id="WP_141446099.1">
    <property type="nucleotide sequence ID" value="NZ_CP041217.1"/>
</dbReference>
<evidence type="ECO:0000256" key="1">
    <source>
        <dbReference type="SAM" id="Phobius"/>
    </source>
</evidence>
<feature type="transmembrane region" description="Helical" evidence="1">
    <location>
        <begin position="168"/>
        <end position="187"/>
    </location>
</feature>
<name>A0A4Y6USH0_SACBS</name>
<feature type="transmembrane region" description="Helical" evidence="1">
    <location>
        <begin position="114"/>
        <end position="138"/>
    </location>
</feature>
<feature type="transmembrane region" description="Helical" evidence="1">
    <location>
        <begin position="82"/>
        <end position="102"/>
    </location>
</feature>
<keyword evidence="1" id="KW-0812">Transmembrane</keyword>
<evidence type="ECO:0000313" key="3">
    <source>
        <dbReference type="Proteomes" id="UP000316968"/>
    </source>
</evidence>
<accession>A0A4Y6USH0</accession>
<dbReference type="Proteomes" id="UP000316968">
    <property type="component" value="Chromosome"/>
</dbReference>
<feature type="transmembrane region" description="Helical" evidence="1">
    <location>
        <begin position="232"/>
        <end position="253"/>
    </location>
</feature>
<dbReference type="OrthoDB" id="2594164at2"/>
<protein>
    <submittedName>
        <fullName evidence="2">Uncharacterized protein</fullName>
    </submittedName>
</protein>
<feature type="transmembrane region" description="Helical" evidence="1">
    <location>
        <begin position="20"/>
        <end position="40"/>
    </location>
</feature>
<organism evidence="2 3">
    <name type="scientific">Saccharibacillus brassicae</name>
    <dbReference type="NCBI Taxonomy" id="2583377"/>
    <lineage>
        <taxon>Bacteria</taxon>
        <taxon>Bacillati</taxon>
        <taxon>Bacillota</taxon>
        <taxon>Bacilli</taxon>
        <taxon>Bacillales</taxon>
        <taxon>Paenibacillaceae</taxon>
        <taxon>Saccharibacillus</taxon>
    </lineage>
</organism>
<feature type="transmembrane region" description="Helical" evidence="1">
    <location>
        <begin position="194"/>
        <end position="212"/>
    </location>
</feature>
<proteinExistence type="predicted"/>
<reference evidence="2 3" key="1">
    <citation type="submission" date="2019-06" db="EMBL/GenBank/DDBJ databases">
        <title>Saccharibacillus brassicae sp. nov., an endophytic bacterium isolated from Chinese cabbage seeds (Brassica pekinensis).</title>
        <authorList>
            <person name="Jiang L."/>
            <person name="Lee J."/>
            <person name="Kim S.W."/>
        </authorList>
    </citation>
    <scope>NUCLEOTIDE SEQUENCE [LARGE SCALE GENOMIC DNA]</scope>
    <source>
        <strain evidence="3">KCTC 43072 / ATSA2</strain>
    </source>
</reference>
<gene>
    <name evidence="2" type="ORF">FFV09_01820</name>
</gene>
<sequence>MHKMGAQLRVSLLRMKLSIWIVVAVIVVSTIANFTVNAALQGDPQRDAQEVSEALDEVRAVTGDDSLQIEVPEEIENVNVSAGNLLLILLPMLAIILPLRTFRTMMNFGDSRSRYFAGLLLVYAVSALGLALCNSLWWPLEQNVIRDYSQTYNLIEVFGWDEFGAVGIFLYQAAFYFFVLTLFNLLFSGVKSPVSWVLWAVLIAAIPIGTSIASLRVHVADFFLALLFNDHLAAGVGLNLLLSVVFIAGAWLFTRHRTF</sequence>
<keyword evidence="3" id="KW-1185">Reference proteome</keyword>
<keyword evidence="1" id="KW-1133">Transmembrane helix</keyword>